<reference evidence="1 2" key="1">
    <citation type="submission" date="2015-01" db="EMBL/GenBank/DDBJ databases">
        <title>Evolution of Trichinella species and genotypes.</title>
        <authorList>
            <person name="Korhonen P.K."/>
            <person name="Edoardo P."/>
            <person name="Giuseppe L.R."/>
            <person name="Gasser R.B."/>
        </authorList>
    </citation>
    <scope>NUCLEOTIDE SEQUENCE [LARGE SCALE GENOMIC DNA]</scope>
    <source>
        <strain evidence="1">ISS417</strain>
    </source>
</reference>
<feature type="non-terminal residue" evidence="1">
    <location>
        <position position="107"/>
    </location>
</feature>
<organism evidence="1 2">
    <name type="scientific">Trichinella murrelli</name>
    <dbReference type="NCBI Taxonomy" id="144512"/>
    <lineage>
        <taxon>Eukaryota</taxon>
        <taxon>Metazoa</taxon>
        <taxon>Ecdysozoa</taxon>
        <taxon>Nematoda</taxon>
        <taxon>Enoplea</taxon>
        <taxon>Dorylaimia</taxon>
        <taxon>Trichinellida</taxon>
        <taxon>Trichinellidae</taxon>
        <taxon>Trichinella</taxon>
    </lineage>
</organism>
<sequence length="107" mass="11871">FVILAERFSCSFCCGLCRSSGSHQFVLNVASQTSVIKNTQSVHILSTTILHYYHEAIEVRSNSFSDPINPATMEAEVGIGALKMSLKKIIRVFVAVDKISFECELQK</sequence>
<evidence type="ECO:0000313" key="2">
    <source>
        <dbReference type="Proteomes" id="UP000055048"/>
    </source>
</evidence>
<keyword evidence="2" id="KW-1185">Reference proteome</keyword>
<gene>
    <name evidence="1" type="ORF">T05_13101</name>
</gene>
<evidence type="ECO:0000313" key="1">
    <source>
        <dbReference type="EMBL" id="KRX47413.1"/>
    </source>
</evidence>
<accession>A0A0V0U8F3</accession>
<protein>
    <submittedName>
        <fullName evidence="1">Uncharacterized protein</fullName>
    </submittedName>
</protein>
<dbReference type="EMBL" id="JYDJ01000043">
    <property type="protein sequence ID" value="KRX47413.1"/>
    <property type="molecule type" value="Genomic_DNA"/>
</dbReference>
<dbReference type="AlphaFoldDB" id="A0A0V0U8F3"/>
<dbReference type="OrthoDB" id="10398922at2759"/>
<name>A0A0V0U8F3_9BILA</name>
<proteinExistence type="predicted"/>
<comment type="caution">
    <text evidence="1">The sequence shown here is derived from an EMBL/GenBank/DDBJ whole genome shotgun (WGS) entry which is preliminary data.</text>
</comment>
<dbReference type="Proteomes" id="UP000055048">
    <property type="component" value="Unassembled WGS sequence"/>
</dbReference>
<feature type="non-terminal residue" evidence="1">
    <location>
        <position position="1"/>
    </location>
</feature>